<dbReference type="GO" id="GO:0016758">
    <property type="term" value="F:hexosyltransferase activity"/>
    <property type="evidence" value="ECO:0007669"/>
    <property type="project" value="TreeGrafter"/>
</dbReference>
<name>A0A6J7LQ16_9ZZZZ</name>
<dbReference type="EMBL" id="CAFBOF010000001">
    <property type="protein sequence ID" value="CAB4967754.1"/>
    <property type="molecule type" value="Genomic_DNA"/>
</dbReference>
<accession>A0A6J7LQ16</accession>
<sequence>MSILVTNDFPPKRGGIQTYLFELWRRLPDTVVITASPKSNSEELAWDKEQTFRIERINKKVLLPSRSLAKRIDAVAREISAPMIFIDPMLPLGLIGSRLREAPHVIVAHGAEVTFYGRVPGSKILAKKVLRSAKGVVAAGNYPAEMARKVARTDLPILEVPPGVDVDRFTPLSADARRVARMRFGLDPDAPLVLGLSRLVPRKGFDVVIDAVKKLEGVHLAIAGTGRDRARLEKRAESLGKRVHFLDEIADDDLPLIHGSADVFAMACRDRWGGLEAEGFGIVFLEAGSCAVPAVAGWSGGAHEAVADGESGFVVDPHSVSEVSGAIDRLIGDPDLRHLMGQAARARAKAMFSYEHLAQRLSPLAAGDTSGLSRSRD</sequence>
<dbReference type="PANTHER" id="PTHR45947:SF3">
    <property type="entry name" value="SULFOQUINOVOSYL TRANSFERASE SQD2"/>
    <property type="match status" value="1"/>
</dbReference>
<dbReference type="Gene3D" id="3.40.50.2000">
    <property type="entry name" value="Glycogen Phosphorylase B"/>
    <property type="match status" value="2"/>
</dbReference>
<proteinExistence type="predicted"/>
<protein>
    <submittedName>
        <fullName evidence="3">Unannotated protein</fullName>
    </submittedName>
</protein>
<dbReference type="AlphaFoldDB" id="A0A6J7LQ16"/>
<dbReference type="EMBL" id="CAFBMM010000158">
    <property type="protein sequence ID" value="CAB4921472.1"/>
    <property type="molecule type" value="Genomic_DNA"/>
</dbReference>
<organism evidence="3">
    <name type="scientific">freshwater metagenome</name>
    <dbReference type="NCBI Taxonomy" id="449393"/>
    <lineage>
        <taxon>unclassified sequences</taxon>
        <taxon>metagenomes</taxon>
        <taxon>ecological metagenomes</taxon>
    </lineage>
</organism>
<evidence type="ECO:0000313" key="4">
    <source>
        <dbReference type="EMBL" id="CAB5028601.1"/>
    </source>
</evidence>
<reference evidence="3" key="1">
    <citation type="submission" date="2020-05" db="EMBL/GenBank/DDBJ databases">
        <authorList>
            <person name="Chiriac C."/>
            <person name="Salcher M."/>
            <person name="Ghai R."/>
            <person name="Kavagutti S V."/>
        </authorList>
    </citation>
    <scope>NUCLEOTIDE SEQUENCE</scope>
</reference>
<dbReference type="InterPro" id="IPR001296">
    <property type="entry name" value="Glyco_trans_1"/>
</dbReference>
<evidence type="ECO:0000259" key="1">
    <source>
        <dbReference type="Pfam" id="PF00534"/>
    </source>
</evidence>
<feature type="domain" description="Glycosyl transferase family 1" evidence="1">
    <location>
        <begin position="184"/>
        <end position="346"/>
    </location>
</feature>
<dbReference type="PANTHER" id="PTHR45947">
    <property type="entry name" value="SULFOQUINOVOSYL TRANSFERASE SQD2"/>
    <property type="match status" value="1"/>
</dbReference>
<dbReference type="CDD" id="cd03801">
    <property type="entry name" value="GT4_PimA-like"/>
    <property type="match status" value="1"/>
</dbReference>
<gene>
    <name evidence="2" type="ORF">UFOPK3605_01678</name>
    <name evidence="3" type="ORF">UFOPK3897_00003</name>
    <name evidence="4" type="ORF">UFOPK4121_01145</name>
</gene>
<dbReference type="Pfam" id="PF00534">
    <property type="entry name" value="Glycos_transf_1"/>
    <property type="match status" value="1"/>
</dbReference>
<evidence type="ECO:0000313" key="2">
    <source>
        <dbReference type="EMBL" id="CAB4921472.1"/>
    </source>
</evidence>
<evidence type="ECO:0000313" key="3">
    <source>
        <dbReference type="EMBL" id="CAB4967754.1"/>
    </source>
</evidence>
<dbReference type="EMBL" id="CAFBPQ010000039">
    <property type="protein sequence ID" value="CAB5028601.1"/>
    <property type="molecule type" value="Genomic_DNA"/>
</dbReference>
<dbReference type="InterPro" id="IPR050194">
    <property type="entry name" value="Glycosyltransferase_grp1"/>
</dbReference>
<dbReference type="SUPFAM" id="SSF53756">
    <property type="entry name" value="UDP-Glycosyltransferase/glycogen phosphorylase"/>
    <property type="match status" value="1"/>
</dbReference>